<keyword evidence="3" id="KW-1133">Transmembrane helix</keyword>
<keyword evidence="3" id="KW-0472">Membrane</keyword>
<keyword evidence="2" id="KW-0904">Protein phosphatase</keyword>
<feature type="domain" description="Tyrosine-protein phosphatase" evidence="4">
    <location>
        <begin position="120"/>
        <end position="388"/>
    </location>
</feature>
<dbReference type="GeneTree" id="ENSGT00940000155529"/>
<feature type="domain" description="Tyrosine specific protein phosphatases" evidence="5">
    <location>
        <begin position="587"/>
        <end position="661"/>
    </location>
</feature>
<dbReference type="PRINTS" id="PR00700">
    <property type="entry name" value="PRTYPHPHTASE"/>
</dbReference>
<evidence type="ECO:0000256" key="2">
    <source>
        <dbReference type="ARBA" id="ARBA00022912"/>
    </source>
</evidence>
<dbReference type="Ensembl" id="ENSLBET00000005963.1">
    <property type="protein sequence ID" value="ENSLBEP00000005671.1"/>
    <property type="gene ID" value="ENSLBEG00000004277.1"/>
</dbReference>
<reference evidence="6" key="1">
    <citation type="submission" date="2025-08" db="UniProtKB">
        <authorList>
            <consortium name="Ensembl"/>
        </authorList>
    </citation>
    <scope>IDENTIFICATION</scope>
</reference>
<dbReference type="FunFam" id="3.90.190.10:FF:000271">
    <property type="entry name" value="Protein tyrosine phosphatase, receptor-type, Z polypeptide 1a"/>
    <property type="match status" value="1"/>
</dbReference>
<dbReference type="PANTHER" id="PTHR19134">
    <property type="entry name" value="RECEPTOR-TYPE TYROSINE-PROTEIN PHOSPHATASE"/>
    <property type="match status" value="1"/>
</dbReference>
<dbReference type="PROSITE" id="PS00383">
    <property type="entry name" value="TYR_PHOSPHATASE_1"/>
    <property type="match status" value="1"/>
</dbReference>
<dbReference type="SMART" id="SM00194">
    <property type="entry name" value="PTPc"/>
    <property type="match status" value="2"/>
</dbReference>
<dbReference type="FunFam" id="3.90.190.10:FF:000016">
    <property type="entry name" value="receptor-type tyrosine-protein phosphatase gamma isoform X1"/>
    <property type="match status" value="1"/>
</dbReference>
<dbReference type="EC" id="3.1.3.48" evidence="1"/>
<organism evidence="6 7">
    <name type="scientific">Labrus bergylta</name>
    <name type="common">ballan wrasse</name>
    <dbReference type="NCBI Taxonomy" id="56723"/>
    <lineage>
        <taxon>Eukaryota</taxon>
        <taxon>Metazoa</taxon>
        <taxon>Chordata</taxon>
        <taxon>Craniata</taxon>
        <taxon>Vertebrata</taxon>
        <taxon>Euteleostomi</taxon>
        <taxon>Actinopterygii</taxon>
        <taxon>Neopterygii</taxon>
        <taxon>Teleostei</taxon>
        <taxon>Neoteleostei</taxon>
        <taxon>Acanthomorphata</taxon>
        <taxon>Eupercaria</taxon>
        <taxon>Labriformes</taxon>
        <taxon>Labridae</taxon>
        <taxon>Labrus</taxon>
    </lineage>
</organism>
<dbReference type="AlphaFoldDB" id="A0A3Q3EDY9"/>
<evidence type="ECO:0000259" key="5">
    <source>
        <dbReference type="PROSITE" id="PS50056"/>
    </source>
</evidence>
<dbReference type="Pfam" id="PF00102">
    <property type="entry name" value="Y_phosphatase"/>
    <property type="match status" value="2"/>
</dbReference>
<dbReference type="Proteomes" id="UP000261660">
    <property type="component" value="Unplaced"/>
</dbReference>
<dbReference type="PROSITE" id="PS50056">
    <property type="entry name" value="TYR_PHOSPHATASE_2"/>
    <property type="match status" value="2"/>
</dbReference>
<dbReference type="InterPro" id="IPR003595">
    <property type="entry name" value="Tyr_Pase_cat"/>
</dbReference>
<dbReference type="InterPro" id="IPR000242">
    <property type="entry name" value="PTP_cat"/>
</dbReference>
<accession>A0A3Q3EDY9</accession>
<evidence type="ECO:0000256" key="1">
    <source>
        <dbReference type="ARBA" id="ARBA00013064"/>
    </source>
</evidence>
<dbReference type="InterPro" id="IPR050348">
    <property type="entry name" value="Protein-Tyr_Phosphatase"/>
</dbReference>
<proteinExistence type="predicted"/>
<dbReference type="STRING" id="56723.ENSLBEP00000005671"/>
<dbReference type="InParanoid" id="A0A3Q3EDY9"/>
<feature type="domain" description="Tyrosine specific protein phosphatases" evidence="5">
    <location>
        <begin position="305"/>
        <end position="379"/>
    </location>
</feature>
<dbReference type="Gene3D" id="3.90.190.10">
    <property type="entry name" value="Protein tyrosine phosphatase superfamily"/>
    <property type="match status" value="2"/>
</dbReference>
<dbReference type="SUPFAM" id="SSF52799">
    <property type="entry name" value="(Phosphotyrosine protein) phosphatases II"/>
    <property type="match status" value="2"/>
</dbReference>
<keyword evidence="2" id="KW-0378">Hydrolase</keyword>
<name>A0A3Q3EDY9_9LABR</name>
<dbReference type="InterPro" id="IPR000387">
    <property type="entry name" value="Tyr_Pase_dom"/>
</dbReference>
<evidence type="ECO:0000313" key="7">
    <source>
        <dbReference type="Proteomes" id="UP000261660"/>
    </source>
</evidence>
<feature type="transmembrane region" description="Helical" evidence="3">
    <location>
        <begin position="42"/>
        <end position="66"/>
    </location>
</feature>
<dbReference type="PROSITE" id="PS50055">
    <property type="entry name" value="TYR_PHOSPHATASE_PTP"/>
    <property type="match status" value="2"/>
</dbReference>
<reference evidence="6" key="2">
    <citation type="submission" date="2025-09" db="UniProtKB">
        <authorList>
            <consortium name="Ensembl"/>
        </authorList>
    </citation>
    <scope>IDENTIFICATION</scope>
</reference>
<keyword evidence="7" id="KW-1185">Reference proteome</keyword>
<evidence type="ECO:0000313" key="6">
    <source>
        <dbReference type="Ensembl" id="ENSLBEP00000005671.1"/>
    </source>
</evidence>
<dbReference type="InterPro" id="IPR016130">
    <property type="entry name" value="Tyr_Pase_AS"/>
</dbReference>
<evidence type="ECO:0000256" key="3">
    <source>
        <dbReference type="SAM" id="Phobius"/>
    </source>
</evidence>
<dbReference type="PANTHER" id="PTHR19134:SF461">
    <property type="entry name" value="RECEPTOR-TYPE TYROSINE-PROTEIN PHOSPHATASE ZETA"/>
    <property type="match status" value="1"/>
</dbReference>
<keyword evidence="3" id="KW-0812">Transmembrane</keyword>
<dbReference type="InterPro" id="IPR029021">
    <property type="entry name" value="Prot-tyrosine_phosphatase-like"/>
</dbReference>
<dbReference type="SMART" id="SM00404">
    <property type="entry name" value="PTPc_motif"/>
    <property type="match status" value="2"/>
</dbReference>
<feature type="domain" description="Tyrosine-protein phosphatase" evidence="4">
    <location>
        <begin position="449"/>
        <end position="670"/>
    </location>
</feature>
<dbReference type="GO" id="GO:0004725">
    <property type="term" value="F:protein tyrosine phosphatase activity"/>
    <property type="evidence" value="ECO:0007669"/>
    <property type="project" value="UniProtKB-EC"/>
</dbReference>
<sequence length="705" mass="79715">FVKISFFPFFIYVPFFLTSPDASNSSHESRVGSIRERERKAVVPLAVISTLTVLGLVVLIGILIYWRACFQTAHFYIEDSSSPRVIQALSNAALNDDEETAFPAKDFVKHVAELHDTGGFQREFEEVQACTVDMGMTTDSSNHPDNKTKNRYSNILAYDHSRVRLSLQTDKDGKTRDYINANYVDGFKKPRAYIAAQGPLRSSTADFWRMVWEQNVCVIVMITNLVEKGRRKCDQYWPAEVQEEYGGFLVTVKSSQTLAYYTQRTFTIRNTHSRKSSQKGRSNERTVMHFHYTQWPDMGVPEFALPLLSFVRKSSKARKDETGAVVVHCSAGVGRTGTYIVLDSMLKQIRDEGNVNITGFLKHIRTQRNYLVQTEEQYVFIHDALVEAILSGDTEVMGAHLHRYVDELLIPGPAGRTRLEKQFKVNSSIRQCCAKSFMDFCLRFIRFRFERSRVRLSTTAGETSDYINASYITGYRQSSEFIITQNPLPGTVKDFWRMIWDHNAQVIVSLPGGENEGGQCAIWPRKGQPISYEMFTVTHRSETNICLANEDNVAVQEYVLEATQDDFVLEVKHYRTPHWPNPDSPISNTFELLNLVKEESATKDGPTVVHDDVGGVTAGTFCALSTLTRQLKVEGLVNVFQVAKLTNLMRPGIFSDIEQYQFLYKAMLSLIGTQEDEKTLQSSDNNGTIVVGTASSAAESLESLV</sequence>
<evidence type="ECO:0000259" key="4">
    <source>
        <dbReference type="PROSITE" id="PS50055"/>
    </source>
</evidence>
<protein>
    <recommendedName>
        <fullName evidence="1">protein-tyrosine-phosphatase</fullName>
        <ecNumber evidence="1">3.1.3.48</ecNumber>
    </recommendedName>
</protein>